<accession>A0A8J2JFA8</accession>
<evidence type="ECO:0000256" key="1">
    <source>
        <dbReference type="SAM" id="SignalP"/>
    </source>
</evidence>
<evidence type="ECO:0000313" key="2">
    <source>
        <dbReference type="EMBL" id="CAG7564389.1"/>
    </source>
</evidence>
<name>A0A8J2JFA8_FUSEQ</name>
<dbReference type="Proteomes" id="UP000693738">
    <property type="component" value="Unassembled WGS sequence"/>
</dbReference>
<proteinExistence type="predicted"/>
<keyword evidence="1" id="KW-0732">Signal</keyword>
<organism evidence="2 3">
    <name type="scientific">Fusarium equiseti</name>
    <name type="common">Fusarium scirpi</name>
    <dbReference type="NCBI Taxonomy" id="61235"/>
    <lineage>
        <taxon>Eukaryota</taxon>
        <taxon>Fungi</taxon>
        <taxon>Dikarya</taxon>
        <taxon>Ascomycota</taxon>
        <taxon>Pezizomycotina</taxon>
        <taxon>Sordariomycetes</taxon>
        <taxon>Hypocreomycetidae</taxon>
        <taxon>Hypocreales</taxon>
        <taxon>Nectriaceae</taxon>
        <taxon>Fusarium</taxon>
        <taxon>Fusarium incarnatum-equiseti species complex</taxon>
    </lineage>
</organism>
<reference evidence="2" key="1">
    <citation type="submission" date="2021-05" db="EMBL/GenBank/DDBJ databases">
        <authorList>
            <person name="Khan N."/>
        </authorList>
    </citation>
    <scope>NUCLEOTIDE SEQUENCE</scope>
</reference>
<dbReference type="AlphaFoldDB" id="A0A8J2JFA8"/>
<dbReference type="EMBL" id="CAJSTJ010000165">
    <property type="protein sequence ID" value="CAG7564389.1"/>
    <property type="molecule type" value="Genomic_DNA"/>
</dbReference>
<comment type="caution">
    <text evidence="2">The sequence shown here is derived from an EMBL/GenBank/DDBJ whole genome shotgun (WGS) entry which is preliminary data.</text>
</comment>
<protein>
    <submittedName>
        <fullName evidence="2">Uncharacterized protein</fullName>
    </submittedName>
</protein>
<evidence type="ECO:0000313" key="3">
    <source>
        <dbReference type="Proteomes" id="UP000693738"/>
    </source>
</evidence>
<gene>
    <name evidence="2" type="ORF">FEQUK3_LOCUS10106</name>
</gene>
<feature type="signal peptide" evidence="1">
    <location>
        <begin position="1"/>
        <end position="20"/>
    </location>
</feature>
<sequence>MVKTTFLTSSLLALAATAQSLRFTGPSTSEALDITTEITITWGKGNSSEEHDLPPKFTLEWFTHPVKNQSIGSEIQTDLDVSDGRYKWKPSQNTINTLKPFWNELYDNKFEFQAVFYNETDPTLTLKTVSSGKYGIIGLKDARSGGKAVGLEWGVLACSFATVGMMFV</sequence>
<feature type="chain" id="PRO_5035308768" evidence="1">
    <location>
        <begin position="21"/>
        <end position="168"/>
    </location>
</feature>